<dbReference type="Gene3D" id="3.30.565.10">
    <property type="entry name" value="Histidine kinase-like ATPase, C-terminal domain"/>
    <property type="match status" value="1"/>
</dbReference>
<protein>
    <recommendedName>
        <fullName evidence="2">histidine kinase</fullName>
        <ecNumber evidence="2">2.7.13.3</ecNumber>
    </recommendedName>
</protein>
<evidence type="ECO:0000256" key="2">
    <source>
        <dbReference type="ARBA" id="ARBA00012438"/>
    </source>
</evidence>
<evidence type="ECO:0000256" key="1">
    <source>
        <dbReference type="ARBA" id="ARBA00000085"/>
    </source>
</evidence>
<feature type="domain" description="Histidine kinase" evidence="6">
    <location>
        <begin position="93"/>
        <end position="177"/>
    </location>
</feature>
<gene>
    <name evidence="7" type="ORF">Dfulv_23490</name>
</gene>
<dbReference type="SMART" id="SM00387">
    <property type="entry name" value="HATPase_c"/>
    <property type="match status" value="1"/>
</dbReference>
<dbReference type="Pfam" id="PF02518">
    <property type="entry name" value="HATPase_c"/>
    <property type="match status" value="1"/>
</dbReference>
<dbReference type="PANTHER" id="PTHR24421">
    <property type="entry name" value="NITRATE/NITRITE SENSOR PROTEIN NARX-RELATED"/>
    <property type="match status" value="1"/>
</dbReference>
<keyword evidence="3" id="KW-0808">Transferase</keyword>
<sequence>MVQTRSLTHRNRLAEAIELDGFRAQLDCAVAGATGALDELREIARGIHPAILSEGSRGPALRTLAGRSPIPVDLDLRTQGRLPEQVEVSAYYVVAEALTNVAKHAHASAATVTVEAGTAGAVLRLAVRDDGVGGADFARGTGLVGLKDRVEAFGGRIVLDSPRGAGTSLRVELPVTEAFGPGGLAARSCL</sequence>
<proteinExistence type="predicted"/>
<dbReference type="PROSITE" id="PS50109">
    <property type="entry name" value="HIS_KIN"/>
    <property type="match status" value="1"/>
</dbReference>
<evidence type="ECO:0000313" key="7">
    <source>
        <dbReference type="EMBL" id="UWP87043.1"/>
    </source>
</evidence>
<dbReference type="RefSeq" id="WP_259866829.1">
    <property type="nucleotide sequence ID" value="NZ_BAAAST010000161.1"/>
</dbReference>
<name>A0ABY5WDR5_9ACTN</name>
<evidence type="ECO:0000313" key="8">
    <source>
        <dbReference type="Proteomes" id="UP001059617"/>
    </source>
</evidence>
<comment type="catalytic activity">
    <reaction evidence="1">
        <text>ATP + protein L-histidine = ADP + protein N-phospho-L-histidine.</text>
        <dbReference type="EC" id="2.7.13.3"/>
    </reaction>
</comment>
<keyword evidence="5" id="KW-0902">Two-component regulatory system</keyword>
<keyword evidence="8" id="KW-1185">Reference proteome</keyword>
<dbReference type="SUPFAM" id="SSF55874">
    <property type="entry name" value="ATPase domain of HSP90 chaperone/DNA topoisomerase II/histidine kinase"/>
    <property type="match status" value="1"/>
</dbReference>
<evidence type="ECO:0000259" key="6">
    <source>
        <dbReference type="PROSITE" id="PS50109"/>
    </source>
</evidence>
<dbReference type="InterPro" id="IPR050482">
    <property type="entry name" value="Sensor_HK_TwoCompSys"/>
</dbReference>
<organism evidence="7 8">
    <name type="scientific">Dactylosporangium fulvum</name>
    <dbReference type="NCBI Taxonomy" id="53359"/>
    <lineage>
        <taxon>Bacteria</taxon>
        <taxon>Bacillati</taxon>
        <taxon>Actinomycetota</taxon>
        <taxon>Actinomycetes</taxon>
        <taxon>Micromonosporales</taxon>
        <taxon>Micromonosporaceae</taxon>
        <taxon>Dactylosporangium</taxon>
    </lineage>
</organism>
<evidence type="ECO:0000256" key="4">
    <source>
        <dbReference type="ARBA" id="ARBA00022777"/>
    </source>
</evidence>
<reference evidence="7" key="1">
    <citation type="submission" date="2021-04" db="EMBL/GenBank/DDBJ databases">
        <authorList>
            <person name="Hartkoorn R.C."/>
            <person name="Beaudoing E."/>
            <person name="Hot D."/>
        </authorList>
    </citation>
    <scope>NUCLEOTIDE SEQUENCE</scope>
    <source>
        <strain evidence="7">NRRL B-16292</strain>
    </source>
</reference>
<accession>A0ABY5WDR5</accession>
<dbReference type="PANTHER" id="PTHR24421:SF10">
    <property type="entry name" value="NITRATE_NITRITE SENSOR PROTEIN NARQ"/>
    <property type="match status" value="1"/>
</dbReference>
<dbReference type="EC" id="2.7.13.3" evidence="2"/>
<reference evidence="7" key="2">
    <citation type="submission" date="2022-09" db="EMBL/GenBank/DDBJ databases">
        <title>Biosynthetic gene clusters of Dactylosporangioum fulvum.</title>
        <authorList>
            <person name="Caradec T."/>
        </authorList>
    </citation>
    <scope>NUCLEOTIDE SEQUENCE</scope>
    <source>
        <strain evidence="7">NRRL B-16292</strain>
    </source>
</reference>
<dbReference type="InterPro" id="IPR005467">
    <property type="entry name" value="His_kinase_dom"/>
</dbReference>
<dbReference type="CDD" id="cd16917">
    <property type="entry name" value="HATPase_UhpB-NarQ-NarX-like"/>
    <property type="match status" value="1"/>
</dbReference>
<evidence type="ECO:0000256" key="5">
    <source>
        <dbReference type="ARBA" id="ARBA00023012"/>
    </source>
</evidence>
<evidence type="ECO:0000256" key="3">
    <source>
        <dbReference type="ARBA" id="ARBA00022679"/>
    </source>
</evidence>
<dbReference type="InterPro" id="IPR003594">
    <property type="entry name" value="HATPase_dom"/>
</dbReference>
<dbReference type="InterPro" id="IPR036890">
    <property type="entry name" value="HATPase_C_sf"/>
</dbReference>
<dbReference type="Proteomes" id="UP001059617">
    <property type="component" value="Chromosome"/>
</dbReference>
<dbReference type="EMBL" id="CP073720">
    <property type="protein sequence ID" value="UWP87043.1"/>
    <property type="molecule type" value="Genomic_DNA"/>
</dbReference>
<keyword evidence="4" id="KW-0418">Kinase</keyword>